<keyword evidence="2" id="KW-1185">Reference proteome</keyword>
<dbReference type="Proteomes" id="UP000190367">
    <property type="component" value="Unassembled WGS sequence"/>
</dbReference>
<dbReference type="AlphaFoldDB" id="A0A1T4NTH3"/>
<organism evidence="1 2">
    <name type="scientific">Chitinophaga eiseniae</name>
    <dbReference type="NCBI Taxonomy" id="634771"/>
    <lineage>
        <taxon>Bacteria</taxon>
        <taxon>Pseudomonadati</taxon>
        <taxon>Bacteroidota</taxon>
        <taxon>Chitinophagia</taxon>
        <taxon>Chitinophagales</taxon>
        <taxon>Chitinophagaceae</taxon>
        <taxon>Chitinophaga</taxon>
    </lineage>
</organism>
<reference evidence="2" key="1">
    <citation type="submission" date="2017-02" db="EMBL/GenBank/DDBJ databases">
        <authorList>
            <person name="Varghese N."/>
            <person name="Submissions S."/>
        </authorList>
    </citation>
    <scope>NUCLEOTIDE SEQUENCE [LARGE SCALE GENOMIC DNA]</scope>
    <source>
        <strain evidence="2">DSM 22224</strain>
    </source>
</reference>
<proteinExistence type="predicted"/>
<evidence type="ECO:0008006" key="3">
    <source>
        <dbReference type="Google" id="ProtNLM"/>
    </source>
</evidence>
<gene>
    <name evidence="1" type="ORF">SAMN04488128_1011743</name>
</gene>
<accession>A0A1T4NTH3</accession>
<dbReference type="RefSeq" id="WP_143312818.1">
    <property type="nucleotide sequence ID" value="NZ_FUWZ01000001.1"/>
</dbReference>
<protein>
    <recommendedName>
        <fullName evidence="3">Ig-like domain-containing protein</fullName>
    </recommendedName>
</protein>
<evidence type="ECO:0000313" key="2">
    <source>
        <dbReference type="Proteomes" id="UP000190367"/>
    </source>
</evidence>
<sequence length="92" mass="10256">MILAVCQPFVSTAQKEGNIWYFGDNYLLPDGRRITVAASIPPACRQDGTTVTRAGDYTVRYTTWRGCDSTFQTKLTVTYPPLIELGPDTCLF</sequence>
<dbReference type="STRING" id="634771.SAMN04488128_1011743"/>
<dbReference type="EMBL" id="FUWZ01000001">
    <property type="protein sequence ID" value="SJZ82533.1"/>
    <property type="molecule type" value="Genomic_DNA"/>
</dbReference>
<name>A0A1T4NTH3_9BACT</name>
<evidence type="ECO:0000313" key="1">
    <source>
        <dbReference type="EMBL" id="SJZ82533.1"/>
    </source>
</evidence>